<comment type="caution">
    <text evidence="2">The sequence shown here is derived from an EMBL/GenBank/DDBJ whole genome shotgun (WGS) entry which is preliminary data.</text>
</comment>
<proteinExistence type="predicted"/>
<protein>
    <submittedName>
        <fullName evidence="2">Uncharacterized protein</fullName>
    </submittedName>
</protein>
<keyword evidence="1" id="KW-0175">Coiled coil</keyword>
<feature type="coiled-coil region" evidence="1">
    <location>
        <begin position="52"/>
        <end position="79"/>
    </location>
</feature>
<sequence>MVTGVSACIGYVLWLVWFDQSPCNRRLDAERGELSEHFAESARRLAGPVGLVEDLREAVRSLEEALQSWQSHTQHLEDDLRSRIDDISQSVACRTHYCKMAV</sequence>
<dbReference type="Proteomes" id="UP000649617">
    <property type="component" value="Unassembled WGS sequence"/>
</dbReference>
<organism evidence="2 3">
    <name type="scientific">Symbiodinium pilosum</name>
    <name type="common">Dinoflagellate</name>
    <dbReference type="NCBI Taxonomy" id="2952"/>
    <lineage>
        <taxon>Eukaryota</taxon>
        <taxon>Sar</taxon>
        <taxon>Alveolata</taxon>
        <taxon>Dinophyceae</taxon>
        <taxon>Suessiales</taxon>
        <taxon>Symbiodiniaceae</taxon>
        <taxon>Symbiodinium</taxon>
    </lineage>
</organism>
<accession>A0A812KK67</accession>
<evidence type="ECO:0000256" key="1">
    <source>
        <dbReference type="SAM" id="Coils"/>
    </source>
</evidence>
<dbReference type="AlphaFoldDB" id="A0A812KK67"/>
<keyword evidence="3" id="KW-1185">Reference proteome</keyword>
<reference evidence="2" key="1">
    <citation type="submission" date="2021-02" db="EMBL/GenBank/DDBJ databases">
        <authorList>
            <person name="Dougan E. K."/>
            <person name="Rhodes N."/>
            <person name="Thang M."/>
            <person name="Chan C."/>
        </authorList>
    </citation>
    <scope>NUCLEOTIDE SEQUENCE</scope>
</reference>
<name>A0A812KK67_SYMPI</name>
<evidence type="ECO:0000313" key="3">
    <source>
        <dbReference type="Proteomes" id="UP000649617"/>
    </source>
</evidence>
<dbReference type="EMBL" id="CAJNIZ010004291">
    <property type="protein sequence ID" value="CAE7231081.1"/>
    <property type="molecule type" value="Genomic_DNA"/>
</dbReference>
<evidence type="ECO:0000313" key="2">
    <source>
        <dbReference type="EMBL" id="CAE7231081.1"/>
    </source>
</evidence>
<dbReference type="OrthoDB" id="444337at2759"/>
<gene>
    <name evidence="2" type="ORF">SPIL2461_LOCUS3519</name>
</gene>